<sequence length="179" mass="19923">MQLLFCSSSVASILLYRNASREKAANQITEITAPKSAEGAFLLGTSQQEFSRFQSRRRGDEEPKKYGSRWRERGGVCDPGISPWLAADSEGVHLFGTILCLVASEDKCTFLSSQLIGGLERVKLLTSWKGLPHVPFIHLIHSSSLLLPVPNSGKLRHFLILSFENKILLHCCIIQVLMK</sequence>
<evidence type="ECO:0000313" key="3">
    <source>
        <dbReference type="Proteomes" id="UP000729402"/>
    </source>
</evidence>
<dbReference type="AlphaFoldDB" id="A0A8J5WL50"/>
<reference evidence="2" key="2">
    <citation type="submission" date="2021-02" db="EMBL/GenBank/DDBJ databases">
        <authorList>
            <person name="Kimball J.A."/>
            <person name="Haas M.W."/>
            <person name="Macchietto M."/>
            <person name="Kono T."/>
            <person name="Duquette J."/>
            <person name="Shao M."/>
        </authorList>
    </citation>
    <scope>NUCLEOTIDE SEQUENCE</scope>
    <source>
        <tissue evidence="2">Fresh leaf tissue</tissue>
    </source>
</reference>
<protein>
    <submittedName>
        <fullName evidence="2">Uncharacterized protein</fullName>
    </submittedName>
</protein>
<proteinExistence type="predicted"/>
<organism evidence="2 3">
    <name type="scientific">Zizania palustris</name>
    <name type="common">Northern wild rice</name>
    <dbReference type="NCBI Taxonomy" id="103762"/>
    <lineage>
        <taxon>Eukaryota</taxon>
        <taxon>Viridiplantae</taxon>
        <taxon>Streptophyta</taxon>
        <taxon>Embryophyta</taxon>
        <taxon>Tracheophyta</taxon>
        <taxon>Spermatophyta</taxon>
        <taxon>Magnoliopsida</taxon>
        <taxon>Liliopsida</taxon>
        <taxon>Poales</taxon>
        <taxon>Poaceae</taxon>
        <taxon>BOP clade</taxon>
        <taxon>Oryzoideae</taxon>
        <taxon>Oryzeae</taxon>
        <taxon>Zizaniinae</taxon>
        <taxon>Zizania</taxon>
    </lineage>
</organism>
<evidence type="ECO:0000256" key="1">
    <source>
        <dbReference type="SAM" id="MobiDB-lite"/>
    </source>
</evidence>
<comment type="caution">
    <text evidence="2">The sequence shown here is derived from an EMBL/GenBank/DDBJ whole genome shotgun (WGS) entry which is preliminary data.</text>
</comment>
<reference evidence="2" key="1">
    <citation type="journal article" date="2021" name="bioRxiv">
        <title>Whole Genome Assembly and Annotation of Northern Wild Rice, Zizania palustris L., Supports a Whole Genome Duplication in the Zizania Genus.</title>
        <authorList>
            <person name="Haas M."/>
            <person name="Kono T."/>
            <person name="Macchietto M."/>
            <person name="Millas R."/>
            <person name="McGilp L."/>
            <person name="Shao M."/>
            <person name="Duquette J."/>
            <person name="Hirsch C.N."/>
            <person name="Kimball J."/>
        </authorList>
    </citation>
    <scope>NUCLEOTIDE SEQUENCE</scope>
    <source>
        <tissue evidence="2">Fresh leaf tissue</tissue>
    </source>
</reference>
<gene>
    <name evidence="2" type="ORF">GUJ93_ZPchr0012g21207</name>
</gene>
<feature type="region of interest" description="Disordered" evidence="1">
    <location>
        <begin position="50"/>
        <end position="69"/>
    </location>
</feature>
<accession>A0A8J5WL50</accession>
<keyword evidence="3" id="KW-1185">Reference proteome</keyword>
<dbReference type="EMBL" id="JAAALK010000080">
    <property type="protein sequence ID" value="KAG8091636.1"/>
    <property type="molecule type" value="Genomic_DNA"/>
</dbReference>
<evidence type="ECO:0000313" key="2">
    <source>
        <dbReference type="EMBL" id="KAG8091636.1"/>
    </source>
</evidence>
<dbReference type="Proteomes" id="UP000729402">
    <property type="component" value="Unassembled WGS sequence"/>
</dbReference>
<feature type="compositionally biased region" description="Basic and acidic residues" evidence="1">
    <location>
        <begin position="57"/>
        <end position="69"/>
    </location>
</feature>
<name>A0A8J5WL50_ZIZPA</name>